<protein>
    <recommendedName>
        <fullName evidence="4">TPM domain-containing protein</fullName>
    </recommendedName>
</protein>
<evidence type="ECO:0000256" key="1">
    <source>
        <dbReference type="SAM" id="Coils"/>
    </source>
</evidence>
<accession>A0A7G9S7U6</accession>
<dbReference type="EMBL" id="CP060716">
    <property type="protein sequence ID" value="QNN63921.1"/>
    <property type="molecule type" value="Genomic_DNA"/>
</dbReference>
<dbReference type="AlphaFoldDB" id="A0A7G9S7U6"/>
<dbReference type="KEGG" id="ldn:H9L06_05790"/>
<proteinExistence type="predicted"/>
<name>A0A7G9S7U6_9MICO</name>
<sequence>MVGFWGRRSREANAAQDAADTELSRKAQLALVAADERIRVASDELAFATAELGDSATANLKVGLDAVREHMTEAFQLHQLNHDHIPDTADELRTRNARIVQLCEWAESVLDERTTELKERVERVRRAPETLARVRATAEALRSRLPDMQGTLERLAAMYSPAALQRVRLNADDAEQLLDFAVRSADLSERRRASGKLEDANLALEAATETLRRAESIFDSIDGFEIEALRTQTTLADVIEDSRGDLVAARTERRTPEVEAAIERLDAALAEVSGSRQRDPFADLALVSAANAALDEAREKAAKPVIPLEHVRHAISAADHSIGIAAGVIDGHRGWIGADARTRLSEARRIRSDISALPSSEGTREEALRLAHRSSALAEDALSLAQRDIDSSRNGHGGGDWGNWGGRSGRSGGAGSVLGPVIGGVILGGLLDDIFD</sequence>
<feature type="coiled-coil region" evidence="1">
    <location>
        <begin position="190"/>
        <end position="217"/>
    </location>
</feature>
<evidence type="ECO:0000313" key="2">
    <source>
        <dbReference type="EMBL" id="QNN63921.1"/>
    </source>
</evidence>
<keyword evidence="1" id="KW-0175">Coiled coil</keyword>
<reference evidence="2 3" key="1">
    <citation type="submission" date="2020-08" db="EMBL/GenBank/DDBJ databases">
        <title>Genome sequence of Leucobacter denitrificans KACC 14055T.</title>
        <authorList>
            <person name="Hyun D.-W."/>
            <person name="Bae J.-W."/>
        </authorList>
    </citation>
    <scope>NUCLEOTIDE SEQUENCE [LARGE SCALE GENOMIC DNA]</scope>
    <source>
        <strain evidence="2 3">KACC 14055</strain>
    </source>
</reference>
<dbReference type="Proteomes" id="UP000515934">
    <property type="component" value="Chromosome"/>
</dbReference>
<keyword evidence="3" id="KW-1185">Reference proteome</keyword>
<evidence type="ECO:0008006" key="4">
    <source>
        <dbReference type="Google" id="ProtNLM"/>
    </source>
</evidence>
<evidence type="ECO:0000313" key="3">
    <source>
        <dbReference type="Proteomes" id="UP000515934"/>
    </source>
</evidence>
<organism evidence="2 3">
    <name type="scientific">Leucobacter denitrificans</name>
    <dbReference type="NCBI Taxonomy" id="683042"/>
    <lineage>
        <taxon>Bacteria</taxon>
        <taxon>Bacillati</taxon>
        <taxon>Actinomycetota</taxon>
        <taxon>Actinomycetes</taxon>
        <taxon>Micrococcales</taxon>
        <taxon>Microbacteriaceae</taxon>
        <taxon>Leucobacter</taxon>
    </lineage>
</organism>
<gene>
    <name evidence="2" type="ORF">H9L06_05790</name>
</gene>